<reference evidence="1 2" key="1">
    <citation type="journal article" date="2018" name="Sci. Data">
        <title>The draft genome sequence of cork oak.</title>
        <authorList>
            <person name="Ramos A.M."/>
            <person name="Usie A."/>
            <person name="Barbosa P."/>
            <person name="Barros P.M."/>
            <person name="Capote T."/>
            <person name="Chaves I."/>
            <person name="Simoes F."/>
            <person name="Abreu I."/>
            <person name="Carrasquinho I."/>
            <person name="Faro C."/>
            <person name="Guimaraes J.B."/>
            <person name="Mendonca D."/>
            <person name="Nobrega F."/>
            <person name="Rodrigues L."/>
            <person name="Saibo N.J.M."/>
            <person name="Varela M.C."/>
            <person name="Egas C."/>
            <person name="Matos J."/>
            <person name="Miguel C.M."/>
            <person name="Oliveira M.M."/>
            <person name="Ricardo C.P."/>
            <person name="Goncalves S."/>
        </authorList>
    </citation>
    <scope>NUCLEOTIDE SEQUENCE [LARGE SCALE GENOMIC DNA]</scope>
    <source>
        <strain evidence="2">cv. HL8</strain>
    </source>
</reference>
<protein>
    <submittedName>
        <fullName evidence="1">Uncharacterized protein</fullName>
    </submittedName>
</protein>
<organism evidence="1 2">
    <name type="scientific">Quercus suber</name>
    <name type="common">Cork oak</name>
    <dbReference type="NCBI Taxonomy" id="58331"/>
    <lineage>
        <taxon>Eukaryota</taxon>
        <taxon>Viridiplantae</taxon>
        <taxon>Streptophyta</taxon>
        <taxon>Embryophyta</taxon>
        <taxon>Tracheophyta</taxon>
        <taxon>Spermatophyta</taxon>
        <taxon>Magnoliopsida</taxon>
        <taxon>eudicotyledons</taxon>
        <taxon>Gunneridae</taxon>
        <taxon>Pentapetalae</taxon>
        <taxon>rosids</taxon>
        <taxon>fabids</taxon>
        <taxon>Fagales</taxon>
        <taxon>Fagaceae</taxon>
        <taxon>Quercus</taxon>
    </lineage>
</organism>
<name>A0AAW0LFD4_QUESU</name>
<proteinExistence type="predicted"/>
<evidence type="ECO:0000313" key="2">
    <source>
        <dbReference type="Proteomes" id="UP000237347"/>
    </source>
</evidence>
<dbReference type="AlphaFoldDB" id="A0AAW0LFD4"/>
<sequence>MVPMIEAKDCYKAWDCKGDDRCRADCQNHFKGQGEIRICIHELNNRSYIKILSTGLLNMACVGFYPSNVTS</sequence>
<comment type="caution">
    <text evidence="1">The sequence shown here is derived from an EMBL/GenBank/DDBJ whole genome shotgun (WGS) entry which is preliminary data.</text>
</comment>
<evidence type="ECO:0000313" key="1">
    <source>
        <dbReference type="EMBL" id="KAK7849910.1"/>
    </source>
</evidence>
<dbReference type="Proteomes" id="UP000237347">
    <property type="component" value="Unassembled WGS sequence"/>
</dbReference>
<accession>A0AAW0LFD4</accession>
<gene>
    <name evidence="1" type="ORF">CFP56_001966</name>
</gene>
<keyword evidence="2" id="KW-1185">Reference proteome</keyword>
<dbReference type="EMBL" id="PKMF04000107">
    <property type="protein sequence ID" value="KAK7849910.1"/>
    <property type="molecule type" value="Genomic_DNA"/>
</dbReference>